<dbReference type="Proteomes" id="UP000054144">
    <property type="component" value="Unassembled WGS sequence"/>
</dbReference>
<gene>
    <name evidence="1" type="ORF">FISHEDRAFT_78803</name>
</gene>
<evidence type="ECO:0000313" key="2">
    <source>
        <dbReference type="Proteomes" id="UP000054144"/>
    </source>
</evidence>
<keyword evidence="2" id="KW-1185">Reference proteome</keyword>
<evidence type="ECO:0000313" key="1">
    <source>
        <dbReference type="EMBL" id="KIY43150.1"/>
    </source>
</evidence>
<proteinExistence type="predicted"/>
<protein>
    <submittedName>
        <fullName evidence="1">Uncharacterized protein</fullName>
    </submittedName>
</protein>
<organism evidence="1 2">
    <name type="scientific">Fistulina hepatica ATCC 64428</name>
    <dbReference type="NCBI Taxonomy" id="1128425"/>
    <lineage>
        <taxon>Eukaryota</taxon>
        <taxon>Fungi</taxon>
        <taxon>Dikarya</taxon>
        <taxon>Basidiomycota</taxon>
        <taxon>Agaricomycotina</taxon>
        <taxon>Agaricomycetes</taxon>
        <taxon>Agaricomycetidae</taxon>
        <taxon>Agaricales</taxon>
        <taxon>Fistulinaceae</taxon>
        <taxon>Fistulina</taxon>
    </lineage>
</organism>
<accession>A0A0D7A048</accession>
<name>A0A0D7A048_9AGAR</name>
<sequence length="202" mass="23427">MAGETYYPIRIILPIIAHGYTCGFEELRRLTQHLVGDDIRGYKQEPDPLDAIDGGIEEDGEEEQDPFLAELLDVEWAFSLWIENTSAKRKIQIPELWPIKCTAKEEREYERRVKKNKGEQRIEWPQRFMLVTHKSKLHPTGKVNDNARVESEQTKKKLDEFLSLVVPNAPEVLSAKDFTFTHVPLNRLICTNAFLKQIPLVK</sequence>
<dbReference type="EMBL" id="KN882117">
    <property type="protein sequence ID" value="KIY43150.1"/>
    <property type="molecule type" value="Genomic_DNA"/>
</dbReference>
<reference evidence="1 2" key="1">
    <citation type="journal article" date="2015" name="Fungal Genet. Biol.">
        <title>Evolution of novel wood decay mechanisms in Agaricales revealed by the genome sequences of Fistulina hepatica and Cylindrobasidium torrendii.</title>
        <authorList>
            <person name="Floudas D."/>
            <person name="Held B.W."/>
            <person name="Riley R."/>
            <person name="Nagy L.G."/>
            <person name="Koehler G."/>
            <person name="Ransdell A.S."/>
            <person name="Younus H."/>
            <person name="Chow J."/>
            <person name="Chiniquy J."/>
            <person name="Lipzen A."/>
            <person name="Tritt A."/>
            <person name="Sun H."/>
            <person name="Haridas S."/>
            <person name="LaButti K."/>
            <person name="Ohm R.A."/>
            <person name="Kues U."/>
            <person name="Blanchette R.A."/>
            <person name="Grigoriev I.V."/>
            <person name="Minto R.E."/>
            <person name="Hibbett D.S."/>
        </authorList>
    </citation>
    <scope>NUCLEOTIDE SEQUENCE [LARGE SCALE GENOMIC DNA]</scope>
    <source>
        <strain evidence="1 2">ATCC 64428</strain>
    </source>
</reference>
<dbReference type="AlphaFoldDB" id="A0A0D7A048"/>